<protein>
    <submittedName>
        <fullName evidence="2">Uncharacterized protein</fullName>
    </submittedName>
</protein>
<feature type="compositionally biased region" description="Low complexity" evidence="1">
    <location>
        <begin position="87"/>
        <end position="102"/>
    </location>
</feature>
<evidence type="ECO:0000313" key="2">
    <source>
        <dbReference type="EMBL" id="RDW91179.1"/>
    </source>
</evidence>
<evidence type="ECO:0000256" key="1">
    <source>
        <dbReference type="SAM" id="MobiDB-lite"/>
    </source>
</evidence>
<feature type="compositionally biased region" description="Low complexity" evidence="1">
    <location>
        <begin position="50"/>
        <end position="77"/>
    </location>
</feature>
<dbReference type="PANTHER" id="PTHR37332">
    <property type="entry name" value="EXPRESSED PROTEIN"/>
    <property type="match status" value="1"/>
</dbReference>
<feature type="compositionally biased region" description="Polar residues" evidence="1">
    <location>
        <begin position="27"/>
        <end position="49"/>
    </location>
</feature>
<evidence type="ECO:0000313" key="3">
    <source>
        <dbReference type="Proteomes" id="UP000256328"/>
    </source>
</evidence>
<proteinExistence type="predicted"/>
<keyword evidence="3" id="KW-1185">Reference proteome</keyword>
<accession>A0A3D8SY44</accession>
<feature type="compositionally biased region" description="Polar residues" evidence="1">
    <location>
        <begin position="326"/>
        <end position="339"/>
    </location>
</feature>
<organism evidence="2 3">
    <name type="scientific">Coleophoma crateriformis</name>
    <dbReference type="NCBI Taxonomy" id="565419"/>
    <lineage>
        <taxon>Eukaryota</taxon>
        <taxon>Fungi</taxon>
        <taxon>Dikarya</taxon>
        <taxon>Ascomycota</taxon>
        <taxon>Pezizomycotina</taxon>
        <taxon>Leotiomycetes</taxon>
        <taxon>Helotiales</taxon>
        <taxon>Dermateaceae</taxon>
        <taxon>Coleophoma</taxon>
    </lineage>
</organism>
<comment type="caution">
    <text evidence="2">The sequence shown here is derived from an EMBL/GenBank/DDBJ whole genome shotgun (WGS) entry which is preliminary data.</text>
</comment>
<dbReference type="AlphaFoldDB" id="A0A3D8SY44"/>
<feature type="compositionally biased region" description="Low complexity" evidence="1">
    <location>
        <begin position="354"/>
        <end position="367"/>
    </location>
</feature>
<name>A0A3D8SY44_9HELO</name>
<sequence>MHKSASTSTHNGLFPKRTALFGGGGSKTPTSSFPSVRASTYTSLATRPNTSSGSPSTHSESTYSAFSSRASSSISKSPKNTIRGRQNSTSVDTNVTTVPVKSLSERARANSASAAQRRAAHDLERDNPPLPAHSLSKRVPGQGQQQRTSTDSYNKVLDIAEAVISPASISSTAPYSNIMLVRPQTGYQSISGSNGMAVNGPASPTLESITYQHIQEMASKRISTLDYLRKAHEGRVYWFNTLLFNKPDLQRMPYFDSRKLARRATNYLLLGLSLPTIIDLNGSNAQEFLKALNALLAEFESYQQIHPPDGSTSLSRGRFPQMFKRATTTASKGRRTSSAADIGLPMGNDHDMKSANGSSGGPSSANSFPVSETDLLPGEEYIHLLTPSLPFEPDFYETFATLCDVLIDCYTKLMSLVASPKECNPYLAEMFTKADARVRKIIVQGVVKEFEDSSRSGVRSEVAGVGKVVLGGLM</sequence>
<dbReference type="PANTHER" id="PTHR37332:SF1">
    <property type="entry name" value="ELMO DOMAIN-CONTAINING PROTEIN"/>
    <property type="match status" value="1"/>
</dbReference>
<feature type="region of interest" description="Disordered" evidence="1">
    <location>
        <begin position="1"/>
        <end position="151"/>
    </location>
</feature>
<feature type="compositionally biased region" description="Polar residues" evidence="1">
    <location>
        <begin position="142"/>
        <end position="151"/>
    </location>
</feature>
<feature type="compositionally biased region" description="Polar residues" evidence="1">
    <location>
        <begin position="1"/>
        <end position="11"/>
    </location>
</feature>
<reference evidence="2 3" key="1">
    <citation type="journal article" date="2018" name="IMA Fungus">
        <title>IMA Genome-F 9: Draft genome sequence of Annulohypoxylon stygium, Aspergillus mulundensis, Berkeleyomyces basicola (syn. Thielaviopsis basicola), Ceratocystis smalleyi, two Cercospora beticola strains, Coleophoma cylindrospora, Fusarium fracticaudum, Phialophora cf. hyalina, and Morchella septimelata.</title>
        <authorList>
            <person name="Wingfield B.D."/>
            <person name="Bills G.F."/>
            <person name="Dong Y."/>
            <person name="Huang W."/>
            <person name="Nel W.J."/>
            <person name="Swalarsk-Parry B.S."/>
            <person name="Vaghefi N."/>
            <person name="Wilken P.M."/>
            <person name="An Z."/>
            <person name="de Beer Z.W."/>
            <person name="De Vos L."/>
            <person name="Chen L."/>
            <person name="Duong T.A."/>
            <person name="Gao Y."/>
            <person name="Hammerbacher A."/>
            <person name="Kikkert J.R."/>
            <person name="Li Y."/>
            <person name="Li H."/>
            <person name="Li K."/>
            <person name="Li Q."/>
            <person name="Liu X."/>
            <person name="Ma X."/>
            <person name="Naidoo K."/>
            <person name="Pethybridge S.J."/>
            <person name="Sun J."/>
            <person name="Steenkamp E.T."/>
            <person name="van der Nest M.A."/>
            <person name="van Wyk S."/>
            <person name="Wingfield M.J."/>
            <person name="Xiong C."/>
            <person name="Yue Q."/>
            <person name="Zhang X."/>
        </authorList>
    </citation>
    <scope>NUCLEOTIDE SEQUENCE [LARGE SCALE GENOMIC DNA]</scope>
    <source>
        <strain evidence="2 3">BP5796</strain>
    </source>
</reference>
<dbReference type="OrthoDB" id="14339at2759"/>
<feature type="region of interest" description="Disordered" evidence="1">
    <location>
        <begin position="326"/>
        <end position="370"/>
    </location>
</feature>
<dbReference type="Proteomes" id="UP000256328">
    <property type="component" value="Unassembled WGS sequence"/>
</dbReference>
<dbReference type="EMBL" id="PDLN01000003">
    <property type="protein sequence ID" value="RDW91179.1"/>
    <property type="molecule type" value="Genomic_DNA"/>
</dbReference>
<gene>
    <name evidence="2" type="ORF">BP5796_02344</name>
</gene>